<organism evidence="4 5">
    <name type="scientific">Mycolicibacterium cosmeticum</name>
    <dbReference type="NCBI Taxonomy" id="258533"/>
    <lineage>
        <taxon>Bacteria</taxon>
        <taxon>Bacillati</taxon>
        <taxon>Actinomycetota</taxon>
        <taxon>Actinomycetes</taxon>
        <taxon>Mycobacteriales</taxon>
        <taxon>Mycobacteriaceae</taxon>
        <taxon>Mycolicibacterium</taxon>
    </lineage>
</organism>
<feature type="domain" description="Mce/MlaD" evidence="2">
    <location>
        <begin position="35"/>
        <end position="108"/>
    </location>
</feature>
<dbReference type="InterPro" id="IPR003399">
    <property type="entry name" value="Mce/MlaD"/>
</dbReference>
<sequence>MRGHARLLTAAALVVILAAGISVVATPWWKHVAKDTFIAYFANANGLYTGDEVRILGVAVGTVDKIEPQPHTTKVTFSVDAQYPVPADVKAAILSPSLVSARAIQLVPAYDGGPKLAAGAAIPQDRTAVPVEWDDFRQQLEKLTASLQPQTPGGPNSVGELINSTAENLRGEGDTAHDTVIKLSQALSALGDHSTDIFSTVRNMQLLVSALTSSSDLLAAFNQNFAQVSTVLTNTPDEVADATGSLDAAVGDLRGFVAENRESLGTTFDHFNQITTALNDSRTDIKQVLHIAPTVFQNFVNIYQPAQSAITGILAPVNFANTVQFLCSAVQAASRLNFEQSSKLCVQYLAPIVKNRQMNFFPIGGNPFVGTMARPNEITYSEDRLRPPGDPLLPPPPQPPPDPMQVLAAEAPPATTPDPAAGLPGLMVPTP</sequence>
<gene>
    <name evidence="4" type="ORF">BN977_02052</name>
</gene>
<evidence type="ECO:0000256" key="1">
    <source>
        <dbReference type="SAM" id="MobiDB-lite"/>
    </source>
</evidence>
<protein>
    <submittedName>
        <fullName evidence="4">Virulence factor Mce family protein</fullName>
    </submittedName>
</protein>
<reference evidence="4" key="1">
    <citation type="submission" date="2014-03" db="EMBL/GenBank/DDBJ databases">
        <title>Draft Genome Sequence of Mycobacterium cosmeticum DSM 44829.</title>
        <authorList>
            <person name="Croce O."/>
            <person name="Robert C."/>
            <person name="Raoult D."/>
            <person name="Drancourt M."/>
        </authorList>
    </citation>
    <scope>NUCLEOTIDE SEQUENCE [LARGE SCALE GENOMIC DNA]</scope>
    <source>
        <strain evidence="4">DSM 44829</strain>
    </source>
</reference>
<feature type="compositionally biased region" description="Low complexity" evidence="1">
    <location>
        <begin position="407"/>
        <end position="425"/>
    </location>
</feature>
<dbReference type="AlphaFoldDB" id="W9AXD7"/>
<name>W9AXD7_MYCCO</name>
<proteinExistence type="predicted"/>
<dbReference type="InterPro" id="IPR024516">
    <property type="entry name" value="Mce_C"/>
</dbReference>
<dbReference type="STRING" id="258533.BN977_02052"/>
<comment type="caution">
    <text evidence="4">The sequence shown here is derived from an EMBL/GenBank/DDBJ whole genome shotgun (WGS) entry which is preliminary data.</text>
</comment>
<evidence type="ECO:0000313" key="4">
    <source>
        <dbReference type="EMBL" id="CDO07251.1"/>
    </source>
</evidence>
<feature type="compositionally biased region" description="Pro residues" evidence="1">
    <location>
        <begin position="388"/>
        <end position="403"/>
    </location>
</feature>
<evidence type="ECO:0000259" key="3">
    <source>
        <dbReference type="Pfam" id="PF11887"/>
    </source>
</evidence>
<evidence type="ECO:0000313" key="5">
    <source>
        <dbReference type="Proteomes" id="UP000028870"/>
    </source>
</evidence>
<evidence type="ECO:0000259" key="2">
    <source>
        <dbReference type="Pfam" id="PF02470"/>
    </source>
</evidence>
<keyword evidence="5" id="KW-1185">Reference proteome</keyword>
<dbReference type="EMBL" id="CCBB010000001">
    <property type="protein sequence ID" value="CDO07251.1"/>
    <property type="molecule type" value="Genomic_DNA"/>
</dbReference>
<dbReference type="NCBIfam" id="TIGR00996">
    <property type="entry name" value="Mtu_fam_mce"/>
    <property type="match status" value="1"/>
</dbReference>
<dbReference type="PANTHER" id="PTHR33371">
    <property type="entry name" value="INTERMEMBRANE PHOSPHOLIPID TRANSPORT SYSTEM BINDING PROTEIN MLAD-RELATED"/>
    <property type="match status" value="1"/>
</dbReference>
<reference evidence="4" key="2">
    <citation type="submission" date="2014-03" db="EMBL/GenBank/DDBJ databases">
        <authorList>
            <person name="Urmite Genomes"/>
        </authorList>
    </citation>
    <scope>NUCLEOTIDE SEQUENCE</scope>
    <source>
        <strain evidence="4">DSM 44829</strain>
    </source>
</reference>
<dbReference type="GO" id="GO:0005576">
    <property type="term" value="C:extracellular region"/>
    <property type="evidence" value="ECO:0007669"/>
    <property type="project" value="TreeGrafter"/>
</dbReference>
<dbReference type="Pfam" id="PF02470">
    <property type="entry name" value="MlaD"/>
    <property type="match status" value="1"/>
</dbReference>
<dbReference type="InterPro" id="IPR005693">
    <property type="entry name" value="Mce"/>
</dbReference>
<dbReference type="eggNOG" id="COG1463">
    <property type="taxonomic scope" value="Bacteria"/>
</dbReference>
<dbReference type="RefSeq" id="WP_036397420.1">
    <property type="nucleotide sequence ID" value="NZ_CCBB010000001.1"/>
</dbReference>
<dbReference type="Pfam" id="PF11887">
    <property type="entry name" value="Mce4_CUP1"/>
    <property type="match status" value="1"/>
</dbReference>
<feature type="region of interest" description="Disordered" evidence="1">
    <location>
        <begin position="381"/>
        <end position="431"/>
    </location>
</feature>
<accession>W9AXD7</accession>
<dbReference type="Proteomes" id="UP000028870">
    <property type="component" value="Unassembled WGS sequence"/>
</dbReference>
<dbReference type="OrthoDB" id="4516955at2"/>
<dbReference type="InterPro" id="IPR052336">
    <property type="entry name" value="MlaD_Phospholipid_Transporter"/>
</dbReference>
<feature type="domain" description="Mammalian cell entry C-terminal" evidence="3">
    <location>
        <begin position="114"/>
        <end position="290"/>
    </location>
</feature>
<dbReference type="PANTHER" id="PTHR33371:SF4">
    <property type="entry name" value="INTERMEMBRANE PHOSPHOLIPID TRANSPORT SYSTEM BINDING PROTEIN MLAD"/>
    <property type="match status" value="1"/>
</dbReference>